<dbReference type="Gene3D" id="3.40.50.150">
    <property type="entry name" value="Vaccinia Virus protein VP39"/>
    <property type="match status" value="1"/>
</dbReference>
<proteinExistence type="predicted"/>
<evidence type="ECO:0000256" key="1">
    <source>
        <dbReference type="ARBA" id="ARBA00004969"/>
    </source>
</evidence>
<dbReference type="Proteomes" id="UP001286456">
    <property type="component" value="Unassembled WGS sequence"/>
</dbReference>
<dbReference type="GO" id="GO:0000234">
    <property type="term" value="F:phosphoethanolamine N-methyltransferase activity"/>
    <property type="evidence" value="ECO:0007669"/>
    <property type="project" value="UniProtKB-EC"/>
</dbReference>
<dbReference type="CDD" id="cd02440">
    <property type="entry name" value="AdoMet_MTases"/>
    <property type="match status" value="1"/>
</dbReference>
<evidence type="ECO:0000256" key="2">
    <source>
        <dbReference type="ARBA" id="ARBA00005189"/>
    </source>
</evidence>
<sequence length="284" mass="31051">MGSQSPPEESTLEHMALYNLDRARKAVAALQSKPQWEPTDTASFDCMHYLGDAAIANAAAELRLEPGQTVLDLGSGFGGTGRYLYHQHGVSAIGIELQPEIYELAETINQRTVLPPPQTTTTKATPPTSINADFLELTLPHKADHIVSFLCIMHIPDRARLFRKASALLKPSGGLYIEDFYATQSPLDEETARLLREVVFAPHLPSREAYTQDLQAAGFGVVKFHDMTAEWAAFVHARAVAYRLDPGHEASLARFYDTIDLLFAGGQVGGCRITCVNGGEGEVR</sequence>
<reference evidence="8" key="1">
    <citation type="journal article" date="2023" name="Mol. Phylogenet. Evol.">
        <title>Genome-scale phylogeny and comparative genomics of the fungal order Sordariales.</title>
        <authorList>
            <person name="Hensen N."/>
            <person name="Bonometti L."/>
            <person name="Westerberg I."/>
            <person name="Brannstrom I.O."/>
            <person name="Guillou S."/>
            <person name="Cros-Aarteil S."/>
            <person name="Calhoun S."/>
            <person name="Haridas S."/>
            <person name="Kuo A."/>
            <person name="Mondo S."/>
            <person name="Pangilinan J."/>
            <person name="Riley R."/>
            <person name="LaButti K."/>
            <person name="Andreopoulos B."/>
            <person name="Lipzen A."/>
            <person name="Chen C."/>
            <person name="Yan M."/>
            <person name="Daum C."/>
            <person name="Ng V."/>
            <person name="Clum A."/>
            <person name="Steindorff A."/>
            <person name="Ohm R.A."/>
            <person name="Martin F."/>
            <person name="Silar P."/>
            <person name="Natvig D.O."/>
            <person name="Lalanne C."/>
            <person name="Gautier V."/>
            <person name="Ament-Velasquez S.L."/>
            <person name="Kruys A."/>
            <person name="Hutchinson M.I."/>
            <person name="Powell A.J."/>
            <person name="Barry K."/>
            <person name="Miller A.N."/>
            <person name="Grigoriev I.V."/>
            <person name="Debuchy R."/>
            <person name="Gladieux P."/>
            <person name="Hiltunen Thoren M."/>
            <person name="Johannesson H."/>
        </authorList>
    </citation>
    <scope>NUCLEOTIDE SEQUENCE</scope>
    <source>
        <strain evidence="8">SMH4131-1</strain>
    </source>
</reference>
<evidence type="ECO:0000256" key="4">
    <source>
        <dbReference type="ARBA" id="ARBA00022679"/>
    </source>
</evidence>
<dbReference type="EC" id="2.1.1.103" evidence="5"/>
<comment type="pathway">
    <text evidence="2">Lipid metabolism.</text>
</comment>
<comment type="caution">
    <text evidence="8">The sequence shown here is derived from an EMBL/GenBank/DDBJ whole genome shotgun (WGS) entry which is preliminary data.</text>
</comment>
<comment type="pathway">
    <text evidence="1">Phospholipid metabolism; phosphatidylcholine biosynthesis.</text>
</comment>
<reference evidence="8" key="2">
    <citation type="submission" date="2023-06" db="EMBL/GenBank/DDBJ databases">
        <authorList>
            <consortium name="Lawrence Berkeley National Laboratory"/>
            <person name="Haridas S."/>
            <person name="Hensen N."/>
            <person name="Bonometti L."/>
            <person name="Westerberg I."/>
            <person name="Brannstrom I.O."/>
            <person name="Guillou S."/>
            <person name="Cros-Aarteil S."/>
            <person name="Calhoun S."/>
            <person name="Kuo A."/>
            <person name="Mondo S."/>
            <person name="Pangilinan J."/>
            <person name="Riley R."/>
            <person name="Labutti K."/>
            <person name="Andreopoulos B."/>
            <person name="Lipzen A."/>
            <person name="Chen C."/>
            <person name="Yanf M."/>
            <person name="Daum C."/>
            <person name="Ng V."/>
            <person name="Clum A."/>
            <person name="Steindorff A."/>
            <person name="Ohm R."/>
            <person name="Martin F."/>
            <person name="Silar P."/>
            <person name="Natvig D."/>
            <person name="Lalanne C."/>
            <person name="Gautier V."/>
            <person name="Ament-Velasquez S.L."/>
            <person name="Kruys A."/>
            <person name="Hutchinson M.I."/>
            <person name="Powell A.J."/>
            <person name="Barry K."/>
            <person name="Miller A.N."/>
            <person name="Grigoriev I.V."/>
            <person name="Debuchy R."/>
            <person name="Gladieux P."/>
            <person name="Thoren M.H."/>
            <person name="Johannesson H."/>
        </authorList>
    </citation>
    <scope>NUCLEOTIDE SEQUENCE</scope>
    <source>
        <strain evidence="8">SMH4131-1</strain>
    </source>
</reference>
<protein>
    <recommendedName>
        <fullName evidence="5">phosphoethanolamine N-methyltransferase</fullName>
        <ecNumber evidence="5">2.1.1.103</ecNumber>
    </recommendedName>
</protein>
<evidence type="ECO:0000256" key="6">
    <source>
        <dbReference type="ARBA" id="ARBA00047619"/>
    </source>
</evidence>
<evidence type="ECO:0000256" key="3">
    <source>
        <dbReference type="ARBA" id="ARBA00022603"/>
    </source>
</evidence>
<name>A0AAE0J209_9PEZI</name>
<comment type="catalytic activity">
    <reaction evidence="6">
        <text>N,N-dimethylethanolamine phosphate + S-adenosyl-L-methionine = phosphocholine + S-adenosyl-L-homocysteine + H(+)</text>
        <dbReference type="Rhea" id="RHEA:25325"/>
        <dbReference type="ChEBI" id="CHEBI:15378"/>
        <dbReference type="ChEBI" id="CHEBI:57856"/>
        <dbReference type="ChEBI" id="CHEBI:58641"/>
        <dbReference type="ChEBI" id="CHEBI:59789"/>
        <dbReference type="ChEBI" id="CHEBI:295975"/>
        <dbReference type="EC" id="2.1.1.103"/>
    </reaction>
    <physiologicalReaction direction="left-to-right" evidence="6">
        <dbReference type="Rhea" id="RHEA:25326"/>
    </physiologicalReaction>
</comment>
<dbReference type="SUPFAM" id="SSF53335">
    <property type="entry name" value="S-adenosyl-L-methionine-dependent methyltransferases"/>
    <property type="match status" value="1"/>
</dbReference>
<organism evidence="8 9">
    <name type="scientific">Cercophora scortea</name>
    <dbReference type="NCBI Taxonomy" id="314031"/>
    <lineage>
        <taxon>Eukaryota</taxon>
        <taxon>Fungi</taxon>
        <taxon>Dikarya</taxon>
        <taxon>Ascomycota</taxon>
        <taxon>Pezizomycotina</taxon>
        <taxon>Sordariomycetes</taxon>
        <taxon>Sordariomycetidae</taxon>
        <taxon>Sordariales</taxon>
        <taxon>Lasiosphaeriaceae</taxon>
        <taxon>Cercophora</taxon>
    </lineage>
</organism>
<keyword evidence="4" id="KW-0808">Transferase</keyword>
<dbReference type="AlphaFoldDB" id="A0AAE0J209"/>
<dbReference type="PANTHER" id="PTHR44307">
    <property type="entry name" value="PHOSPHOETHANOLAMINE METHYLTRANSFERASE"/>
    <property type="match status" value="1"/>
</dbReference>
<accession>A0AAE0J209</accession>
<evidence type="ECO:0000313" key="8">
    <source>
        <dbReference type="EMBL" id="KAK3335458.1"/>
    </source>
</evidence>
<evidence type="ECO:0000256" key="5">
    <source>
        <dbReference type="ARBA" id="ARBA00035674"/>
    </source>
</evidence>
<dbReference type="PANTHER" id="PTHR44307:SF2">
    <property type="entry name" value="PHOSPHOETHANOLAMINE METHYLTRANSFERASE ISOFORM X1"/>
    <property type="match status" value="1"/>
</dbReference>
<comment type="catalytic activity">
    <reaction evidence="7">
        <text>N-methylethanolamine phosphate + S-adenosyl-L-methionine = N,N-dimethylethanolamine phosphate + S-adenosyl-L-homocysteine + H(+)</text>
        <dbReference type="Rhea" id="RHEA:25321"/>
        <dbReference type="ChEBI" id="CHEBI:15378"/>
        <dbReference type="ChEBI" id="CHEBI:57781"/>
        <dbReference type="ChEBI" id="CHEBI:57856"/>
        <dbReference type="ChEBI" id="CHEBI:58641"/>
        <dbReference type="ChEBI" id="CHEBI:59789"/>
        <dbReference type="EC" id="2.1.1.103"/>
    </reaction>
    <physiologicalReaction direction="left-to-right" evidence="7">
        <dbReference type="Rhea" id="RHEA:25322"/>
    </physiologicalReaction>
</comment>
<gene>
    <name evidence="8" type="ORF">B0T19DRAFT_9274</name>
</gene>
<dbReference type="GO" id="GO:0032259">
    <property type="term" value="P:methylation"/>
    <property type="evidence" value="ECO:0007669"/>
    <property type="project" value="UniProtKB-KW"/>
</dbReference>
<dbReference type="Pfam" id="PF13489">
    <property type="entry name" value="Methyltransf_23"/>
    <property type="match status" value="1"/>
</dbReference>
<dbReference type="EMBL" id="JAUEPO010000001">
    <property type="protein sequence ID" value="KAK3335458.1"/>
    <property type="molecule type" value="Genomic_DNA"/>
</dbReference>
<evidence type="ECO:0000256" key="7">
    <source>
        <dbReference type="ARBA" id="ARBA00047841"/>
    </source>
</evidence>
<keyword evidence="9" id="KW-1185">Reference proteome</keyword>
<keyword evidence="3 8" id="KW-0489">Methyltransferase</keyword>
<evidence type="ECO:0000313" key="9">
    <source>
        <dbReference type="Proteomes" id="UP001286456"/>
    </source>
</evidence>
<dbReference type="InterPro" id="IPR029063">
    <property type="entry name" value="SAM-dependent_MTases_sf"/>
</dbReference>